<dbReference type="InterPro" id="IPR017438">
    <property type="entry name" value="ATP-NAD_kinase_N"/>
</dbReference>
<reference evidence="10" key="1">
    <citation type="submission" date="2020-10" db="EMBL/GenBank/DDBJ databases">
        <authorList>
            <person name="Gilroy R."/>
        </authorList>
    </citation>
    <scope>NUCLEOTIDE SEQUENCE</scope>
    <source>
        <strain evidence="10">ChiSjej4B22-8349</strain>
    </source>
</reference>
<comment type="cofactor">
    <cofactor evidence="1">
        <name>Mg(2+)</name>
        <dbReference type="ChEBI" id="CHEBI:18420"/>
    </cofactor>
</comment>
<gene>
    <name evidence="10" type="ORF">IAD25_08830</name>
</gene>
<comment type="similarity">
    <text evidence="2">Belongs to the diacylglycerol/lipid kinase family.</text>
</comment>
<dbReference type="SUPFAM" id="SSF111331">
    <property type="entry name" value="NAD kinase/diacylglycerol kinase-like"/>
    <property type="match status" value="1"/>
</dbReference>
<dbReference type="Pfam" id="PF19279">
    <property type="entry name" value="YegS_C"/>
    <property type="match status" value="1"/>
</dbReference>
<keyword evidence="4" id="KW-0547">Nucleotide-binding</keyword>
<keyword evidence="6" id="KW-0067">ATP-binding</keyword>
<dbReference type="AlphaFoldDB" id="A0A9D1N8K5"/>
<keyword evidence="8" id="KW-1208">Phospholipid metabolism</keyword>
<dbReference type="InterPro" id="IPR045540">
    <property type="entry name" value="YegS/DAGK_C"/>
</dbReference>
<reference evidence="10" key="2">
    <citation type="journal article" date="2021" name="PeerJ">
        <title>Extensive microbial diversity within the chicken gut microbiome revealed by metagenomics and culture.</title>
        <authorList>
            <person name="Gilroy R."/>
            <person name="Ravi A."/>
            <person name="Getino M."/>
            <person name="Pursley I."/>
            <person name="Horton D.L."/>
            <person name="Alikhan N.F."/>
            <person name="Baker D."/>
            <person name="Gharbi K."/>
            <person name="Hall N."/>
            <person name="Watson M."/>
            <person name="Adriaenssens E.M."/>
            <person name="Foster-Nyarko E."/>
            <person name="Jarju S."/>
            <person name="Secka A."/>
            <person name="Antonio M."/>
            <person name="Oren A."/>
            <person name="Chaudhuri R.R."/>
            <person name="La Ragione R."/>
            <person name="Hildebrand F."/>
            <person name="Pallen M.J."/>
        </authorList>
    </citation>
    <scope>NUCLEOTIDE SEQUENCE</scope>
    <source>
        <strain evidence="10">ChiSjej4B22-8349</strain>
    </source>
</reference>
<keyword evidence="3" id="KW-0808">Transferase</keyword>
<comment type="caution">
    <text evidence="10">The sequence shown here is derived from an EMBL/GenBank/DDBJ whole genome shotgun (WGS) entry which is preliminary data.</text>
</comment>
<dbReference type="GO" id="GO:0005524">
    <property type="term" value="F:ATP binding"/>
    <property type="evidence" value="ECO:0007669"/>
    <property type="project" value="UniProtKB-KW"/>
</dbReference>
<accession>A0A9D1N8K5</accession>
<evidence type="ECO:0000256" key="3">
    <source>
        <dbReference type="ARBA" id="ARBA00022679"/>
    </source>
</evidence>
<evidence type="ECO:0000256" key="4">
    <source>
        <dbReference type="ARBA" id="ARBA00022741"/>
    </source>
</evidence>
<evidence type="ECO:0000259" key="9">
    <source>
        <dbReference type="PROSITE" id="PS50146"/>
    </source>
</evidence>
<organism evidence="10 11">
    <name type="scientific">Candidatus Allocopromorpha excrementipullorum</name>
    <dbReference type="NCBI Taxonomy" id="2840743"/>
    <lineage>
        <taxon>Bacteria</taxon>
        <taxon>Bacillati</taxon>
        <taxon>Bacillota</taxon>
        <taxon>Clostridia</taxon>
        <taxon>Eubacteriales</taxon>
        <taxon>Eubacteriaceae</taxon>
        <taxon>Eubacteriaceae incertae sedis</taxon>
        <taxon>Candidatus Allocopromorpha</taxon>
    </lineage>
</organism>
<keyword evidence="7" id="KW-0594">Phospholipid biosynthesis</keyword>
<keyword evidence="5" id="KW-0418">Kinase</keyword>
<dbReference type="Pfam" id="PF00781">
    <property type="entry name" value="DAGK_cat"/>
    <property type="match status" value="1"/>
</dbReference>
<evidence type="ECO:0000256" key="1">
    <source>
        <dbReference type="ARBA" id="ARBA00001946"/>
    </source>
</evidence>
<proteinExistence type="inferred from homology"/>
<dbReference type="PROSITE" id="PS50146">
    <property type="entry name" value="DAGK"/>
    <property type="match status" value="1"/>
</dbReference>
<keyword evidence="7" id="KW-0444">Lipid biosynthesis</keyword>
<evidence type="ECO:0000256" key="2">
    <source>
        <dbReference type="ARBA" id="ARBA00005983"/>
    </source>
</evidence>
<evidence type="ECO:0000313" key="11">
    <source>
        <dbReference type="Proteomes" id="UP000824130"/>
    </source>
</evidence>
<evidence type="ECO:0000256" key="6">
    <source>
        <dbReference type="ARBA" id="ARBA00022840"/>
    </source>
</evidence>
<evidence type="ECO:0000256" key="7">
    <source>
        <dbReference type="ARBA" id="ARBA00023209"/>
    </source>
</evidence>
<sequence>MKYYFIVNPNSGKRKKQQRFMEGLKAAAKKLGIEYQVYCTTGVGDGVRYTEEVCRQSAGAEGKGSEKLRIYACGGDGTINEVVNGAFGFSHVEVGAVPLGTGNDFIRNYGTASDFLDMERQLTGRSVSCDLIGYRAEHQDVVTEGYCANMFNIGFDCNVVDMTSRVKRWPLVGGTLAYMISVAIILIEKKGADLRILYSDGTEAGGRILLIAIANGCYCGGGVKGVPYCKLDDGLMDVSVVNDMSRRFFMALFPSYSKGVHMEKKQIRDNDVIRYTKEKTLTVIANGESLRLCTDGEITTQRKVEFWMEPKAFRFIVPGNR</sequence>
<dbReference type="EMBL" id="DVOB01000191">
    <property type="protein sequence ID" value="HIU96787.1"/>
    <property type="molecule type" value="Genomic_DNA"/>
</dbReference>
<evidence type="ECO:0000256" key="8">
    <source>
        <dbReference type="ARBA" id="ARBA00023264"/>
    </source>
</evidence>
<dbReference type="InterPro" id="IPR050187">
    <property type="entry name" value="Lipid_Phosphate_FormReg"/>
</dbReference>
<dbReference type="PANTHER" id="PTHR12358:SF106">
    <property type="entry name" value="LIPID KINASE YEGS"/>
    <property type="match status" value="1"/>
</dbReference>
<dbReference type="GO" id="GO:0016301">
    <property type="term" value="F:kinase activity"/>
    <property type="evidence" value="ECO:0007669"/>
    <property type="project" value="UniProtKB-KW"/>
</dbReference>
<dbReference type="Proteomes" id="UP000824130">
    <property type="component" value="Unassembled WGS sequence"/>
</dbReference>
<dbReference type="GO" id="GO:0005886">
    <property type="term" value="C:plasma membrane"/>
    <property type="evidence" value="ECO:0007669"/>
    <property type="project" value="TreeGrafter"/>
</dbReference>
<feature type="domain" description="DAGKc" evidence="9">
    <location>
        <begin position="1"/>
        <end position="138"/>
    </location>
</feature>
<dbReference type="Gene3D" id="3.40.50.10330">
    <property type="entry name" value="Probable inorganic polyphosphate/atp-NAD kinase, domain 1"/>
    <property type="match status" value="1"/>
</dbReference>
<dbReference type="InterPro" id="IPR016064">
    <property type="entry name" value="NAD/diacylglycerol_kinase_sf"/>
</dbReference>
<evidence type="ECO:0000313" key="10">
    <source>
        <dbReference type="EMBL" id="HIU96787.1"/>
    </source>
</evidence>
<dbReference type="GO" id="GO:0008654">
    <property type="term" value="P:phospholipid biosynthetic process"/>
    <property type="evidence" value="ECO:0007669"/>
    <property type="project" value="UniProtKB-KW"/>
</dbReference>
<dbReference type="InterPro" id="IPR001206">
    <property type="entry name" value="Diacylglycerol_kinase_cat_dom"/>
</dbReference>
<dbReference type="PANTHER" id="PTHR12358">
    <property type="entry name" value="SPHINGOSINE KINASE"/>
    <property type="match status" value="1"/>
</dbReference>
<evidence type="ECO:0000256" key="5">
    <source>
        <dbReference type="ARBA" id="ARBA00022777"/>
    </source>
</evidence>
<dbReference type="Gene3D" id="2.60.200.40">
    <property type="match status" value="1"/>
</dbReference>
<keyword evidence="7" id="KW-0443">Lipid metabolism</keyword>
<name>A0A9D1N8K5_9FIRM</name>
<protein>
    <recommendedName>
        <fullName evidence="9">DAGKc domain-containing protein</fullName>
    </recommendedName>
</protein>
<dbReference type="SMART" id="SM00046">
    <property type="entry name" value="DAGKc"/>
    <property type="match status" value="1"/>
</dbReference>